<keyword evidence="3" id="KW-1185">Reference proteome</keyword>
<dbReference type="CDD" id="cd06759">
    <property type="entry name" value="PDZ3_PDZD2-PDZ1_hPro-IL-16-like"/>
    <property type="match status" value="1"/>
</dbReference>
<feature type="compositionally biased region" description="Low complexity" evidence="1">
    <location>
        <begin position="2418"/>
        <end position="2453"/>
    </location>
</feature>
<feature type="region of interest" description="Disordered" evidence="1">
    <location>
        <begin position="426"/>
        <end position="564"/>
    </location>
</feature>
<feature type="compositionally biased region" description="Polar residues" evidence="1">
    <location>
        <begin position="612"/>
        <end position="634"/>
    </location>
</feature>
<feature type="region of interest" description="Disordered" evidence="1">
    <location>
        <begin position="1327"/>
        <end position="1364"/>
    </location>
</feature>
<feature type="compositionally biased region" description="Polar residues" evidence="1">
    <location>
        <begin position="2074"/>
        <end position="2089"/>
    </location>
</feature>
<feature type="region of interest" description="Disordered" evidence="1">
    <location>
        <begin position="1384"/>
        <end position="1406"/>
    </location>
</feature>
<dbReference type="InterPro" id="IPR036034">
    <property type="entry name" value="PDZ_sf"/>
</dbReference>
<dbReference type="GO" id="GO:0005125">
    <property type="term" value="F:cytokine activity"/>
    <property type="evidence" value="ECO:0007669"/>
    <property type="project" value="InterPro"/>
</dbReference>
<feature type="compositionally biased region" description="Polar residues" evidence="1">
    <location>
        <begin position="724"/>
        <end position="736"/>
    </location>
</feature>
<dbReference type="KEGG" id="dci:113467427"/>
<evidence type="ECO:0000259" key="2">
    <source>
        <dbReference type="PROSITE" id="PS50106"/>
    </source>
</evidence>
<feature type="compositionally biased region" description="Polar residues" evidence="1">
    <location>
        <begin position="34"/>
        <end position="66"/>
    </location>
</feature>
<accession>A0A3Q0IT27</accession>
<feature type="compositionally biased region" description="Basic and acidic residues" evidence="1">
    <location>
        <begin position="489"/>
        <end position="499"/>
    </location>
</feature>
<feature type="domain" description="PDZ" evidence="2">
    <location>
        <begin position="2536"/>
        <end position="2623"/>
    </location>
</feature>
<feature type="compositionally biased region" description="Basic and acidic residues" evidence="1">
    <location>
        <begin position="80"/>
        <end position="91"/>
    </location>
</feature>
<feature type="compositionally biased region" description="Low complexity" evidence="1">
    <location>
        <begin position="533"/>
        <end position="544"/>
    </location>
</feature>
<feature type="compositionally biased region" description="Low complexity" evidence="1">
    <location>
        <begin position="1113"/>
        <end position="1123"/>
    </location>
</feature>
<feature type="compositionally biased region" description="Polar residues" evidence="1">
    <location>
        <begin position="2311"/>
        <end position="2321"/>
    </location>
</feature>
<feature type="compositionally biased region" description="Basic and acidic residues" evidence="1">
    <location>
        <begin position="2200"/>
        <end position="2221"/>
    </location>
</feature>
<dbReference type="Proteomes" id="UP000079169">
    <property type="component" value="Unplaced"/>
</dbReference>
<dbReference type="GeneID" id="113467427"/>
<gene>
    <name evidence="4" type="primary">LOC113467427</name>
</gene>
<feature type="region of interest" description="Disordered" evidence="1">
    <location>
        <begin position="2070"/>
        <end position="2089"/>
    </location>
</feature>
<feature type="compositionally biased region" description="Polar residues" evidence="1">
    <location>
        <begin position="2171"/>
        <end position="2181"/>
    </location>
</feature>
<reference evidence="4" key="1">
    <citation type="submission" date="2025-08" db="UniProtKB">
        <authorList>
            <consortium name="RefSeq"/>
        </authorList>
    </citation>
    <scope>IDENTIFICATION</scope>
</reference>
<feature type="compositionally biased region" description="Polar residues" evidence="1">
    <location>
        <begin position="1330"/>
        <end position="1339"/>
    </location>
</feature>
<feature type="region of interest" description="Disordered" evidence="1">
    <location>
        <begin position="1604"/>
        <end position="1628"/>
    </location>
</feature>
<feature type="compositionally biased region" description="Polar residues" evidence="1">
    <location>
        <begin position="437"/>
        <end position="453"/>
    </location>
</feature>
<feature type="compositionally biased region" description="Polar residues" evidence="1">
    <location>
        <begin position="501"/>
        <end position="513"/>
    </location>
</feature>
<feature type="compositionally biased region" description="Polar residues" evidence="1">
    <location>
        <begin position="776"/>
        <end position="805"/>
    </location>
</feature>
<dbReference type="STRING" id="121845.A0A3Q0IT27"/>
<feature type="compositionally biased region" description="Basic and acidic residues" evidence="1">
    <location>
        <begin position="1243"/>
        <end position="1253"/>
    </location>
</feature>
<feature type="compositionally biased region" description="Basic and acidic residues" evidence="1">
    <location>
        <begin position="2338"/>
        <end position="2348"/>
    </location>
</feature>
<dbReference type="InterPro" id="IPR001478">
    <property type="entry name" value="PDZ"/>
</dbReference>
<feature type="region of interest" description="Disordered" evidence="1">
    <location>
        <begin position="828"/>
        <end position="864"/>
    </location>
</feature>
<feature type="compositionally biased region" description="Basic and acidic residues" evidence="1">
    <location>
        <begin position="2231"/>
        <end position="2244"/>
    </location>
</feature>
<feature type="compositionally biased region" description="Polar residues" evidence="1">
    <location>
        <begin position="1532"/>
        <end position="1542"/>
    </location>
</feature>
<feature type="compositionally biased region" description="Basic and acidic residues" evidence="1">
    <location>
        <begin position="993"/>
        <end position="1018"/>
    </location>
</feature>
<proteinExistence type="predicted"/>
<feature type="compositionally biased region" description="Basic and acidic residues" evidence="1">
    <location>
        <begin position="738"/>
        <end position="747"/>
    </location>
</feature>
<feature type="compositionally biased region" description="Polar residues" evidence="1">
    <location>
        <begin position="312"/>
        <end position="324"/>
    </location>
</feature>
<feature type="region of interest" description="Disordered" evidence="1">
    <location>
        <begin position="979"/>
        <end position="1018"/>
    </location>
</feature>
<dbReference type="InterPro" id="IPR055287">
    <property type="entry name" value="IL-16-like"/>
</dbReference>
<dbReference type="GO" id="GO:0050930">
    <property type="term" value="P:induction of positive chemotaxis"/>
    <property type="evidence" value="ECO:0007669"/>
    <property type="project" value="InterPro"/>
</dbReference>
<evidence type="ECO:0000313" key="4">
    <source>
        <dbReference type="RefSeq" id="XP_026679419.1"/>
    </source>
</evidence>
<feature type="region of interest" description="Disordered" evidence="1">
    <location>
        <begin position="1095"/>
        <end position="1123"/>
    </location>
</feature>
<evidence type="ECO:0000256" key="1">
    <source>
        <dbReference type="SAM" id="MobiDB-lite"/>
    </source>
</evidence>
<feature type="region of interest" description="Disordered" evidence="1">
    <location>
        <begin position="1998"/>
        <end position="2019"/>
    </location>
</feature>
<feature type="region of interest" description="Disordered" evidence="1">
    <location>
        <begin position="1243"/>
        <end position="1285"/>
    </location>
</feature>
<feature type="region of interest" description="Disordered" evidence="1">
    <location>
        <begin position="1929"/>
        <end position="1970"/>
    </location>
</feature>
<dbReference type="PaxDb" id="121845-A0A3Q0IT27"/>
<feature type="region of interest" description="Disordered" evidence="1">
    <location>
        <begin position="264"/>
        <end position="324"/>
    </location>
</feature>
<feature type="region of interest" description="Disordered" evidence="1">
    <location>
        <begin position="1876"/>
        <end position="1912"/>
    </location>
</feature>
<dbReference type="RefSeq" id="XP_026679419.1">
    <property type="nucleotide sequence ID" value="XM_026823618.1"/>
</dbReference>
<feature type="region of interest" description="Disordered" evidence="1">
    <location>
        <begin position="664"/>
        <end position="811"/>
    </location>
</feature>
<feature type="compositionally biased region" description="Basic and acidic residues" evidence="1">
    <location>
        <begin position="1262"/>
        <end position="1282"/>
    </location>
</feature>
<feature type="region of interest" description="Disordered" evidence="1">
    <location>
        <begin position="1532"/>
        <end position="1563"/>
    </location>
</feature>
<organism evidence="3 4">
    <name type="scientific">Diaphorina citri</name>
    <name type="common">Asian citrus psyllid</name>
    <dbReference type="NCBI Taxonomy" id="121845"/>
    <lineage>
        <taxon>Eukaryota</taxon>
        <taxon>Metazoa</taxon>
        <taxon>Ecdysozoa</taxon>
        <taxon>Arthropoda</taxon>
        <taxon>Hexapoda</taxon>
        <taxon>Insecta</taxon>
        <taxon>Pterygota</taxon>
        <taxon>Neoptera</taxon>
        <taxon>Paraneoptera</taxon>
        <taxon>Hemiptera</taxon>
        <taxon>Sternorrhyncha</taxon>
        <taxon>Psylloidea</taxon>
        <taxon>Psyllidae</taxon>
        <taxon>Diaphorininae</taxon>
        <taxon>Diaphorina</taxon>
    </lineage>
</organism>
<dbReference type="SMART" id="SM00228">
    <property type="entry name" value="PDZ"/>
    <property type="match status" value="1"/>
</dbReference>
<feature type="compositionally biased region" description="Basic and acidic residues" evidence="1">
    <location>
        <begin position="2182"/>
        <end position="2192"/>
    </location>
</feature>
<feature type="region of interest" description="Disordered" evidence="1">
    <location>
        <begin position="1677"/>
        <end position="1701"/>
    </location>
</feature>
<feature type="non-terminal residue" evidence="4">
    <location>
        <position position="1"/>
    </location>
</feature>
<name>A0A3Q0IT27_DIACI</name>
<feature type="compositionally biased region" description="Low complexity" evidence="1">
    <location>
        <begin position="15"/>
        <end position="33"/>
    </location>
</feature>
<feature type="compositionally biased region" description="Polar residues" evidence="1">
    <location>
        <begin position="757"/>
        <end position="767"/>
    </location>
</feature>
<feature type="compositionally biased region" description="Low complexity" evidence="1">
    <location>
        <begin position="103"/>
        <end position="117"/>
    </location>
</feature>
<feature type="region of interest" description="Disordered" evidence="1">
    <location>
        <begin position="602"/>
        <end position="634"/>
    </location>
</feature>
<feature type="compositionally biased region" description="Polar residues" evidence="1">
    <location>
        <begin position="1604"/>
        <end position="1624"/>
    </location>
</feature>
<feature type="compositionally biased region" description="Basic and acidic residues" evidence="1">
    <location>
        <begin position="290"/>
        <end position="311"/>
    </location>
</feature>
<feature type="region of interest" description="Disordered" evidence="1">
    <location>
        <begin position="2306"/>
        <end position="2348"/>
    </location>
</feature>
<feature type="compositionally biased region" description="Basic and acidic residues" evidence="1">
    <location>
        <begin position="515"/>
        <end position="525"/>
    </location>
</feature>
<sequence length="2626" mass="288348">APPLTPKSSREKRYSLVLSSNQSSLSTSPSSKSNIAPPTYSSTNHGAEMSNSKSFKPSSREGTSQNGLGGFGGHSTSTHSGKDSSLKDHSGHPSFKSLFQKVSNQSHSNASTSSSNSYKYTNGGKSNAIPYAESLYRSISTSHLMSSSPLSSPSHSIQEEKTISCDRLNALDRLIDRQGGLGQLGDSLTSGRGCHNGRSFHELSTTESFPSTGHLANFASYHSVGDAPGNLSESTHSLIRDFLLENGDENATFRNVREFLTRNGALSGANGDRPPNTITDEESDLWESTSLHEELRQPSWEDRRPIEKSREYSCQNGSKSGHVSNPLSHWKRACSSVHQRNLKCRSVSSENGLYLDLRNGLEYGDDYNSLDRNKFSSLDRKDNRQNGSYFGRRLARGYEDVQEESKILAVRDVSHFSLDETIKGIDHDGDKYVDMSQGRNNSVQSGTLHQNGTPVRRHRLYKSRESGGGIDNCAFSPSTPDLEPNSFGERSDKRHHESPKPQMSTLEGSSIRGSSKRETTGKSENEPPALPPKNATTRASSTAKSKSHEADAKNPPAGKKSTFPYAFVRSRLTNLPEQEPPNGKAVQFSRHVFMNNPHFIEKLKRDRENIGDPNSSGSDRTGKSTKSPLSDTKYNTIDRHYKDFASREQCERLYSSDLALYSAGNDQSLSTDGVRCEETKSRLNQPDNNPDVARDISWSSIGDETIRDCATKSPSSRVCKDNGSPASNESAASKNSTRSKEIVERNNRNGPIGNPTYDLSNSNSPSNGIPRHTKENSPSNDFSVKKSNNSVPKPSNPCTSSQATEDSSERCRKRQCVIKHDFVDEHTGNCQMTRHSTSKDKRSSNNHERTNSSDQKPREDLMRVPDNQYLELLSDETDETNVTKSKEAQSIPKGLAREYLELLDETGRTHHIHTGDELVTVNGHPLPGISNLASIQTIINGHQYDPSSGRYYVDILLARGRGLNGDQLGERLKRISDLRSDGAVSDGQTSRGSNEDGALKNDGGTKDGALRIDEGTTEVEVEREVERGSKDGVLKIDKEMRKALESDQIAEGQSHLPSGHQRRGDIVKGEEGIGRRINGNNGMVSEEVVLRQTSHRNVDESISATENTERIPSKSFTTDDTISDSSKIPKIADIINRVDAKNPHTTDITNKVEMKPRYSRNVKSTYIEGTGGKTIASSLHKTTKSKKQRRKTLTKKINTVDLTDSRLVSDGIDQEPIESGVSTESRLEDITANSLTEQANRELRENIENRDNGDVPNSPNTHVRDVDNSIHVEDNRSLKSGEDSYPNAAKATVRLDLEVSTVSLEPENACFKADSLEKSEGMKLFGIKPSGQSVTADTNTEAEDCPLTEAPDMDTRSNDGAVSKRKSSTWTKVAKTFDLMRKSEARQCSEAGPSSQGDGGEDGRMRRRSSIWRRVRNGELGSAATDWTFGAIRSDLTLSENRPLFSPSLNEEVMDMNYLYNFKCRRKQNFLLLNDYKSLTNDYKSCDSKSLSNDYKSSDCKSLANDYKLSDCKALANDYKSSDSMSLVNDYKPSQTNGSTEVTAHRSTDLVGTDGKPNLSDVSKPLPHINLPINLYPTPTVAAMSNLNVPVSLHHCAYISSNESGYDSDSTTRQSEQHSPNSEHFNFGTPSPPLIEVGDYLSLPLYLNQGTSVDGTDGAKALGRAGRPDLVARFEDVPTGDGPFEANGAPKAPHANTSATDKSVEDVYDFVEPSSVLCSSKGGLKCPPNPVLNSVSNLDILERSSVKGQTNSNPLLIKATRDFAKDGHLATNDGNSLLAKLHAQPSNQGEAHETYSFICFDQSNGEKNRIVEMDHGNTQSDDGDYEYIFNFETKLPKLSEDGGDFGCDRVSNEVDDDIYENVEFKFGCIAGRSCPEPPEENSCNRVPESRPNDESLSENTPSKGRLPALPPHSSLDAFCHSGSISVSSVDKPVNSVDKPVRSVDKPVNSVDKPVSSVDKPVNSMDKPVNSVDKPVRAVDSAFVSPSMNLFYKKVQSQQSLEARGQGEPQRKSDRPQFTRRMFVKTGAPAHMVRKFHPLKTQPVWSWFVSSNNILMRIWVSTLVPNYQVGRRQRNSQTNPSVGNTAGSSTYAQRKLQIGESQSENGPKRSLQTESPTENGPIVKAAIEIGPQTGTTHFKNAVSSNNIVGNSLVTNSHGQIMSSIATPLFTLGNHSPQTSQVASRREETMRSRQSDPLPAVDSRKSQDRKSVRNQVRKAEHVSLKSKAIFSNEESRGLSNRHEANRRSKRSSKKSVEPTPAQNDENSLENDLVRALNLALRTGALMSPQNPSAQRPKSFDLEEFAPRAMVPLHSSSPNIQRKVSSLDRKRRSQQNNPNQHRSEDVKAYRSRTEDLKDCLSRTENVNASTNSTKEYRSLVDTASEVRLDEMGHVPDVLRNCVRRDAKVIQNFPNSNEVLPSSSDFMSNSNSSSRSNANQSLPKSNQSLPNSNQNLPTSNQVPSSTDSVSNTNRASPNATNSNQALTNLTDSVSNTNQESPTSTELAKTSSGGFGLLHSLLASRSAFRSRPQTCEPTLVRVSFEKGPGKKSLGFSIVGGVDSPKGEMGIFVKTIFPHGQAAESGLLVEGDEILLFNNEPLQGRTHAEAITIFKKTKQGLVELVVARRRKS</sequence>
<feature type="compositionally biased region" description="Polar residues" evidence="1">
    <location>
        <begin position="2098"/>
        <end position="2117"/>
    </location>
</feature>
<feature type="compositionally biased region" description="Basic and acidic residues" evidence="1">
    <location>
        <begin position="837"/>
        <end position="863"/>
    </location>
</feature>
<feature type="region of interest" description="Disordered" evidence="1">
    <location>
        <begin position="2168"/>
        <end position="2267"/>
    </location>
</feature>
<evidence type="ECO:0000313" key="3">
    <source>
        <dbReference type="Proteomes" id="UP000079169"/>
    </source>
</evidence>
<dbReference type="Pfam" id="PF00595">
    <property type="entry name" value="PDZ"/>
    <property type="match status" value="1"/>
</dbReference>
<dbReference type="PROSITE" id="PS50106">
    <property type="entry name" value="PDZ"/>
    <property type="match status" value="1"/>
</dbReference>
<dbReference type="SUPFAM" id="SSF50156">
    <property type="entry name" value="PDZ domain-like"/>
    <property type="match status" value="1"/>
</dbReference>
<dbReference type="Gene3D" id="2.30.42.10">
    <property type="match status" value="1"/>
</dbReference>
<feature type="region of interest" description="Disordered" evidence="1">
    <location>
        <begin position="2097"/>
        <end position="2119"/>
    </location>
</feature>
<protein>
    <submittedName>
        <fullName evidence="4">Uncharacterized protein LOC113467427</fullName>
    </submittedName>
</protein>
<feature type="compositionally biased region" description="Polar residues" evidence="1">
    <location>
        <begin position="2454"/>
        <end position="2483"/>
    </location>
</feature>
<feature type="region of interest" description="Disordered" evidence="1">
    <location>
        <begin position="1"/>
        <end position="122"/>
    </location>
</feature>
<feature type="region of interest" description="Disordered" evidence="1">
    <location>
        <begin position="2411"/>
        <end position="2483"/>
    </location>
</feature>
<dbReference type="PANTHER" id="PTHR48484">
    <property type="entry name" value="PRO-INTERLEUKIN-16"/>
    <property type="match status" value="1"/>
</dbReference>
<dbReference type="PANTHER" id="PTHR48484:SF2">
    <property type="entry name" value="PRO-INTERLEUKIN-16"/>
    <property type="match status" value="1"/>
</dbReference>